<gene>
    <name evidence="2" type="ORF">GCM10009836_68890</name>
</gene>
<name>A0ABN2NP18_9PSEU</name>
<comment type="caution">
    <text evidence="2">The sequence shown here is derived from an EMBL/GenBank/DDBJ whole genome shotgun (WGS) entry which is preliminary data.</text>
</comment>
<evidence type="ECO:0000313" key="3">
    <source>
        <dbReference type="Proteomes" id="UP001500449"/>
    </source>
</evidence>
<organism evidence="2 3">
    <name type="scientific">Pseudonocardia ailaonensis</name>
    <dbReference type="NCBI Taxonomy" id="367279"/>
    <lineage>
        <taxon>Bacteria</taxon>
        <taxon>Bacillati</taxon>
        <taxon>Actinomycetota</taxon>
        <taxon>Actinomycetes</taxon>
        <taxon>Pseudonocardiales</taxon>
        <taxon>Pseudonocardiaceae</taxon>
        <taxon>Pseudonocardia</taxon>
    </lineage>
</organism>
<dbReference type="EMBL" id="BAAAQK010000028">
    <property type="protein sequence ID" value="GAA1877719.1"/>
    <property type="molecule type" value="Genomic_DNA"/>
</dbReference>
<proteinExistence type="predicted"/>
<dbReference type="Proteomes" id="UP001500449">
    <property type="component" value="Unassembled WGS sequence"/>
</dbReference>
<feature type="compositionally biased region" description="Basic and acidic residues" evidence="1">
    <location>
        <begin position="1"/>
        <end position="20"/>
    </location>
</feature>
<protein>
    <submittedName>
        <fullName evidence="2">Uncharacterized protein</fullName>
    </submittedName>
</protein>
<sequence>MVELAEEKGWTYDETSDGHPRLSPPAGLADPYKDGRPAAPVIFGKTPSDRRGDKNAASHLRRLGVEIPHKGHTQGKENR</sequence>
<feature type="region of interest" description="Disordered" evidence="1">
    <location>
        <begin position="1"/>
        <end position="55"/>
    </location>
</feature>
<evidence type="ECO:0000313" key="2">
    <source>
        <dbReference type="EMBL" id="GAA1877719.1"/>
    </source>
</evidence>
<accession>A0ABN2NP18</accession>
<evidence type="ECO:0000256" key="1">
    <source>
        <dbReference type="SAM" id="MobiDB-lite"/>
    </source>
</evidence>
<keyword evidence="3" id="KW-1185">Reference proteome</keyword>
<reference evidence="2 3" key="1">
    <citation type="journal article" date="2019" name="Int. J. Syst. Evol. Microbiol.">
        <title>The Global Catalogue of Microorganisms (GCM) 10K type strain sequencing project: providing services to taxonomists for standard genome sequencing and annotation.</title>
        <authorList>
            <consortium name="The Broad Institute Genomics Platform"/>
            <consortium name="The Broad Institute Genome Sequencing Center for Infectious Disease"/>
            <person name="Wu L."/>
            <person name="Ma J."/>
        </authorList>
    </citation>
    <scope>NUCLEOTIDE SEQUENCE [LARGE SCALE GENOMIC DNA]</scope>
    <source>
        <strain evidence="2 3">JCM 16009</strain>
    </source>
</reference>